<evidence type="ECO:0000256" key="1">
    <source>
        <dbReference type="SAM" id="MobiDB-lite"/>
    </source>
</evidence>
<feature type="chain" id="PRO_5045280300" evidence="2">
    <location>
        <begin position="16"/>
        <end position="128"/>
    </location>
</feature>
<dbReference type="Proteomes" id="UP001408356">
    <property type="component" value="Unassembled WGS sequence"/>
</dbReference>
<comment type="caution">
    <text evidence="3">The sequence shown here is derived from an EMBL/GenBank/DDBJ whole genome shotgun (WGS) entry which is preliminary data.</text>
</comment>
<sequence>MVLRIILLKWLLVNSLESRASLELLATKYNVAPTEDPSLQGRNRKLAELVHDVLFISGQFGAPPVLDAYSHQAFHRRPNRLLPEGTASYMFMILLLFCKAPKRTSKIIPRDPINMSHANTSGAPPVAT</sequence>
<evidence type="ECO:0000313" key="3">
    <source>
        <dbReference type="EMBL" id="KAK9423750.1"/>
    </source>
</evidence>
<organism evidence="3 4">
    <name type="scientific">Seiridium unicorne</name>
    <dbReference type="NCBI Taxonomy" id="138068"/>
    <lineage>
        <taxon>Eukaryota</taxon>
        <taxon>Fungi</taxon>
        <taxon>Dikarya</taxon>
        <taxon>Ascomycota</taxon>
        <taxon>Pezizomycotina</taxon>
        <taxon>Sordariomycetes</taxon>
        <taxon>Xylariomycetidae</taxon>
        <taxon>Amphisphaeriales</taxon>
        <taxon>Sporocadaceae</taxon>
        <taxon>Seiridium</taxon>
    </lineage>
</organism>
<dbReference type="EMBL" id="JARVKF010000057">
    <property type="protein sequence ID" value="KAK9423750.1"/>
    <property type="molecule type" value="Genomic_DNA"/>
</dbReference>
<name>A0ABR2VB97_9PEZI</name>
<feature type="signal peptide" evidence="2">
    <location>
        <begin position="1"/>
        <end position="15"/>
    </location>
</feature>
<reference evidence="3 4" key="1">
    <citation type="journal article" date="2024" name="J. Plant Pathol.">
        <title>Sequence and assembly of the genome of Seiridium unicorne, isolate CBS 538.82, causal agent of cypress canker disease.</title>
        <authorList>
            <person name="Scali E."/>
            <person name="Rocca G.D."/>
            <person name="Danti R."/>
            <person name="Garbelotto M."/>
            <person name="Barberini S."/>
            <person name="Baroncelli R."/>
            <person name="Emiliani G."/>
        </authorList>
    </citation>
    <scope>NUCLEOTIDE SEQUENCE [LARGE SCALE GENOMIC DNA]</scope>
    <source>
        <strain evidence="3 4">BM-138-508</strain>
    </source>
</reference>
<protein>
    <submittedName>
        <fullName evidence="3">Uncharacterized protein</fullName>
    </submittedName>
</protein>
<keyword evidence="2" id="KW-0732">Signal</keyword>
<keyword evidence="4" id="KW-1185">Reference proteome</keyword>
<feature type="region of interest" description="Disordered" evidence="1">
    <location>
        <begin position="109"/>
        <end position="128"/>
    </location>
</feature>
<evidence type="ECO:0000313" key="4">
    <source>
        <dbReference type="Proteomes" id="UP001408356"/>
    </source>
</evidence>
<proteinExistence type="predicted"/>
<gene>
    <name evidence="3" type="ORF">SUNI508_03766</name>
</gene>
<evidence type="ECO:0000256" key="2">
    <source>
        <dbReference type="SAM" id="SignalP"/>
    </source>
</evidence>
<accession>A0ABR2VB97</accession>